<dbReference type="Gene3D" id="1.10.10.10">
    <property type="entry name" value="Winged helix-like DNA-binding domain superfamily/Winged helix DNA-binding domain"/>
    <property type="match status" value="1"/>
</dbReference>
<dbReference type="SUPFAM" id="SSF46785">
    <property type="entry name" value="Winged helix' DNA-binding domain"/>
    <property type="match status" value="1"/>
</dbReference>
<dbReference type="AlphaFoldDB" id="A0A1R4H426"/>
<dbReference type="Proteomes" id="UP000195667">
    <property type="component" value="Unassembled WGS sequence"/>
</dbReference>
<dbReference type="OrthoDB" id="7063528at2"/>
<evidence type="ECO:0000259" key="2">
    <source>
        <dbReference type="Pfam" id="PF01051"/>
    </source>
</evidence>
<protein>
    <recommendedName>
        <fullName evidence="2">Initiator Rep protein WH1 domain-containing protein</fullName>
    </recommendedName>
</protein>
<reference evidence="4" key="1">
    <citation type="submission" date="2017-02" db="EMBL/GenBank/DDBJ databases">
        <authorList>
            <person name="Daims H."/>
        </authorList>
    </citation>
    <scope>NUCLEOTIDE SEQUENCE [LARGE SCALE GENOMIC DNA]</scope>
</reference>
<sequence>MAKTKIIHKPNELIHIMPTLEQRVSGTMRLLYNAVILLSQQMGKQDEYVAVLSDVLHLCNLSSDFRTIKKTFKDIRRLDFEWRYVDGVIDETRVLGLIDEPRFISRKGHPTLVTWKLNKLIQDRLLDPAMFFTRINLEMMTKLTRSGASLALYEICARYLTNNKAGGSGRTGKHALDWWIPRIVGSLEYKPEYKFLKRDFIKPALEEINNLTELRVELQEYKFGRTVREIEFIISKRVDRSNAIEYKVEDNLDGGGQGHLFGRVLSFGIKPEVAKNILESYENHDYIGRHIDGLEIAITKGNVKSPAAWLSSSLAKNWDHSSVGSLSKKTVSRIGVKNSDDNTNKHNGDLIVSSPVISTEDRALAYSNFEALAENLRTDLINQFLNSSSGFVRSEYAKKKLKSSIFLIGFKQWLVLESHILAR</sequence>
<dbReference type="InterPro" id="IPR000525">
    <property type="entry name" value="Initiator_Rep_WH1"/>
</dbReference>
<evidence type="ECO:0000313" key="3">
    <source>
        <dbReference type="EMBL" id="SJM91002.1"/>
    </source>
</evidence>
<comment type="similarity">
    <text evidence="1">Belongs to the initiator RepB protein family.</text>
</comment>
<dbReference type="GO" id="GO:0006270">
    <property type="term" value="P:DNA replication initiation"/>
    <property type="evidence" value="ECO:0007669"/>
    <property type="project" value="InterPro"/>
</dbReference>
<accession>A0A1R4H426</accession>
<dbReference type="InterPro" id="IPR036390">
    <property type="entry name" value="WH_DNA-bd_sf"/>
</dbReference>
<evidence type="ECO:0000313" key="4">
    <source>
        <dbReference type="Proteomes" id="UP000195667"/>
    </source>
</evidence>
<dbReference type="InterPro" id="IPR036388">
    <property type="entry name" value="WH-like_DNA-bd_sf"/>
</dbReference>
<dbReference type="RefSeq" id="WP_087142769.1">
    <property type="nucleotide sequence ID" value="NZ_FUKI01000079.1"/>
</dbReference>
<dbReference type="Pfam" id="PF01051">
    <property type="entry name" value="Rep3_N"/>
    <property type="match status" value="1"/>
</dbReference>
<keyword evidence="4" id="KW-1185">Reference proteome</keyword>
<name>A0A1R4H426_9GAMM</name>
<evidence type="ECO:0000256" key="1">
    <source>
        <dbReference type="ARBA" id="ARBA00038283"/>
    </source>
</evidence>
<dbReference type="EMBL" id="FUKI01000079">
    <property type="protein sequence ID" value="SJM91002.1"/>
    <property type="molecule type" value="Genomic_DNA"/>
</dbReference>
<proteinExistence type="inferred from homology"/>
<gene>
    <name evidence="3" type="ORF">CRENPOLYSF1_170048</name>
</gene>
<feature type="domain" description="Initiator Rep protein WH1" evidence="2">
    <location>
        <begin position="7"/>
        <end position="156"/>
    </location>
</feature>
<organism evidence="3 4">
    <name type="scientific">Crenothrix polyspora</name>
    <dbReference type="NCBI Taxonomy" id="360316"/>
    <lineage>
        <taxon>Bacteria</taxon>
        <taxon>Pseudomonadati</taxon>
        <taxon>Pseudomonadota</taxon>
        <taxon>Gammaproteobacteria</taxon>
        <taxon>Methylococcales</taxon>
        <taxon>Crenotrichaceae</taxon>
        <taxon>Crenothrix</taxon>
    </lineage>
</organism>
<dbReference type="GO" id="GO:0003887">
    <property type="term" value="F:DNA-directed DNA polymerase activity"/>
    <property type="evidence" value="ECO:0007669"/>
    <property type="project" value="InterPro"/>
</dbReference>
<dbReference type="Pfam" id="PF21205">
    <property type="entry name" value="Rep3_C"/>
    <property type="match status" value="1"/>
</dbReference>